<reference evidence="6 7" key="1">
    <citation type="journal article" date="2016" name="Nat. Commun.">
        <title>Thousands of microbial genomes shed light on interconnected biogeochemical processes in an aquifer system.</title>
        <authorList>
            <person name="Anantharaman K."/>
            <person name="Brown C.T."/>
            <person name="Hug L.A."/>
            <person name="Sharon I."/>
            <person name="Castelle C.J."/>
            <person name="Probst A.J."/>
            <person name="Thomas B.C."/>
            <person name="Singh A."/>
            <person name="Wilkins M.J."/>
            <person name="Karaoz U."/>
            <person name="Brodie E.L."/>
            <person name="Williams K.H."/>
            <person name="Hubbard S.S."/>
            <person name="Banfield J.F."/>
        </authorList>
    </citation>
    <scope>NUCLEOTIDE SEQUENCE [LARGE SCALE GENOMIC DNA]</scope>
</reference>
<dbReference type="InterPro" id="IPR003439">
    <property type="entry name" value="ABC_transporter-like_ATP-bd"/>
</dbReference>
<keyword evidence="4" id="KW-0067">ATP-binding</keyword>
<proteinExistence type="inferred from homology"/>
<evidence type="ECO:0000256" key="2">
    <source>
        <dbReference type="ARBA" id="ARBA00022448"/>
    </source>
</evidence>
<dbReference type="GO" id="GO:0005524">
    <property type="term" value="F:ATP binding"/>
    <property type="evidence" value="ECO:0007669"/>
    <property type="project" value="UniProtKB-KW"/>
</dbReference>
<dbReference type="STRING" id="1801726.A3H02_00875"/>
<evidence type="ECO:0000313" key="6">
    <source>
        <dbReference type="EMBL" id="OGZ32242.1"/>
    </source>
</evidence>
<dbReference type="SUPFAM" id="SSF52540">
    <property type="entry name" value="P-loop containing nucleoside triphosphate hydrolases"/>
    <property type="match status" value="1"/>
</dbReference>
<protein>
    <recommendedName>
        <fullName evidence="5">ABC transporter domain-containing protein</fullName>
    </recommendedName>
</protein>
<dbReference type="InterPro" id="IPR050153">
    <property type="entry name" value="Metal_Ion_Import_ABC"/>
</dbReference>
<dbReference type="AlphaFoldDB" id="A0A1G2F3A4"/>
<dbReference type="InterPro" id="IPR027417">
    <property type="entry name" value="P-loop_NTPase"/>
</dbReference>
<dbReference type="Pfam" id="PF00005">
    <property type="entry name" value="ABC_tran"/>
    <property type="match status" value="1"/>
</dbReference>
<feature type="domain" description="ABC transporter" evidence="5">
    <location>
        <begin position="6"/>
        <end position="228"/>
    </location>
</feature>
<dbReference type="PROSITE" id="PS50893">
    <property type="entry name" value="ABC_TRANSPORTER_2"/>
    <property type="match status" value="1"/>
</dbReference>
<evidence type="ECO:0000313" key="7">
    <source>
        <dbReference type="Proteomes" id="UP000176787"/>
    </source>
</evidence>
<dbReference type="GO" id="GO:0016887">
    <property type="term" value="F:ATP hydrolysis activity"/>
    <property type="evidence" value="ECO:0007669"/>
    <property type="project" value="InterPro"/>
</dbReference>
<comment type="similarity">
    <text evidence="1">Belongs to the ABC transporter superfamily.</text>
</comment>
<organism evidence="6 7">
    <name type="scientific">Candidatus Niyogibacteria bacterium RIFCSPLOWO2_12_FULL_41_13</name>
    <dbReference type="NCBI Taxonomy" id="1801726"/>
    <lineage>
        <taxon>Bacteria</taxon>
        <taxon>Candidatus Niyogiibacteriota</taxon>
    </lineage>
</organism>
<dbReference type="Gene3D" id="3.40.50.300">
    <property type="entry name" value="P-loop containing nucleotide triphosphate hydrolases"/>
    <property type="match status" value="1"/>
</dbReference>
<accession>A0A1G2F3A4</accession>
<evidence type="ECO:0000256" key="3">
    <source>
        <dbReference type="ARBA" id="ARBA00022741"/>
    </source>
</evidence>
<name>A0A1G2F3A4_9BACT</name>
<dbReference type="Proteomes" id="UP000176787">
    <property type="component" value="Unassembled WGS sequence"/>
</dbReference>
<keyword evidence="3" id="KW-0547">Nucleotide-binding</keyword>
<evidence type="ECO:0000259" key="5">
    <source>
        <dbReference type="PROSITE" id="PS50893"/>
    </source>
</evidence>
<dbReference type="EMBL" id="MHMS01000011">
    <property type="protein sequence ID" value="OGZ32242.1"/>
    <property type="molecule type" value="Genomic_DNA"/>
</dbReference>
<sequence>MNDPILKVNKLNVKFNGTNVIRDLNFEIKKGTMSAIVGPNGAGKTVLFRALLGLIDYKGEISWQKDAKISYVPQRLTIERDLPLSVYEFFKFKTSSDEKIYDVLEAVGFKGDEHHLKHHVLSSLLGTLSGGELQRILIGWSMLGEPNVLLFDEPTSGIDIGGEETIYHFLHELHKKYDLTIVFITHDIHIVYEYADLVICLNKTMICSGQPQQALSPEILVKLFGHSGVYAHAHK</sequence>
<dbReference type="PANTHER" id="PTHR42734">
    <property type="entry name" value="METAL TRANSPORT SYSTEM ATP-BINDING PROTEIN TM_0124-RELATED"/>
    <property type="match status" value="1"/>
</dbReference>
<keyword evidence="2" id="KW-0813">Transport</keyword>
<evidence type="ECO:0000256" key="1">
    <source>
        <dbReference type="ARBA" id="ARBA00005417"/>
    </source>
</evidence>
<gene>
    <name evidence="6" type="ORF">A3H02_00875</name>
</gene>
<evidence type="ECO:0000256" key="4">
    <source>
        <dbReference type="ARBA" id="ARBA00022840"/>
    </source>
</evidence>
<dbReference type="InterPro" id="IPR003593">
    <property type="entry name" value="AAA+_ATPase"/>
</dbReference>
<dbReference type="SMART" id="SM00382">
    <property type="entry name" value="AAA"/>
    <property type="match status" value="1"/>
</dbReference>
<comment type="caution">
    <text evidence="6">The sequence shown here is derived from an EMBL/GenBank/DDBJ whole genome shotgun (WGS) entry which is preliminary data.</text>
</comment>
<dbReference type="PANTHER" id="PTHR42734:SF17">
    <property type="entry name" value="METAL TRANSPORT SYSTEM ATP-BINDING PROTEIN TM_0124-RELATED"/>
    <property type="match status" value="1"/>
</dbReference>